<dbReference type="AlphaFoldDB" id="S8BY15"/>
<organism evidence="3 4">
    <name type="scientific">Genlisea aurea</name>
    <dbReference type="NCBI Taxonomy" id="192259"/>
    <lineage>
        <taxon>Eukaryota</taxon>
        <taxon>Viridiplantae</taxon>
        <taxon>Streptophyta</taxon>
        <taxon>Embryophyta</taxon>
        <taxon>Tracheophyta</taxon>
        <taxon>Spermatophyta</taxon>
        <taxon>Magnoliopsida</taxon>
        <taxon>eudicotyledons</taxon>
        <taxon>Gunneridae</taxon>
        <taxon>Pentapetalae</taxon>
        <taxon>asterids</taxon>
        <taxon>lamiids</taxon>
        <taxon>Lamiales</taxon>
        <taxon>Lentibulariaceae</taxon>
        <taxon>Genlisea</taxon>
    </lineage>
</organism>
<evidence type="ECO:0000313" key="4">
    <source>
        <dbReference type="Proteomes" id="UP000015453"/>
    </source>
</evidence>
<dbReference type="InterPro" id="IPR056440">
    <property type="entry name" value="Zn-ribbon_GIR1"/>
</dbReference>
<accession>S8BY15</accession>
<sequence>MASLERSLQNCSLTHHRRRSIAGTATGGDSPAMSSAEEATLELNSEAALPFYWEQCLDLKTGELYFINWRTGIKAKEDPRIGYHYYSSSSSEDDSSCSYDSERGSSSESSPPCSSSSRLFPSVPAVISEIGAGGNVLVVAGCKRCLMYYMVPKRIAVCPKCRGGELLHFDQVDNC</sequence>
<feature type="region of interest" description="Disordered" evidence="1">
    <location>
        <begin position="86"/>
        <end position="117"/>
    </location>
</feature>
<feature type="domain" description="GIR1-like zinc ribbon" evidence="2">
    <location>
        <begin position="137"/>
        <end position="169"/>
    </location>
</feature>
<dbReference type="PANTHER" id="PTHR14791">
    <property type="entry name" value="BOMB/KIRA PROTEINS"/>
    <property type="match status" value="1"/>
</dbReference>
<protein>
    <recommendedName>
        <fullName evidence="2">GIR1-like zinc ribbon domain-containing protein</fullName>
    </recommendedName>
</protein>
<evidence type="ECO:0000259" key="2">
    <source>
        <dbReference type="Pfam" id="PF24747"/>
    </source>
</evidence>
<dbReference type="OrthoDB" id="1930512at2759"/>
<dbReference type="InterPro" id="IPR051105">
    <property type="entry name" value="WWC/KIBRA_Hippo_Reg"/>
</dbReference>
<comment type="caution">
    <text evidence="3">The sequence shown here is derived from an EMBL/GenBank/DDBJ whole genome shotgun (WGS) entry which is preliminary data.</text>
</comment>
<evidence type="ECO:0000313" key="3">
    <source>
        <dbReference type="EMBL" id="EPS59309.1"/>
    </source>
</evidence>
<dbReference type="EMBL" id="AUSU01008467">
    <property type="protein sequence ID" value="EPS59309.1"/>
    <property type="molecule type" value="Genomic_DNA"/>
</dbReference>
<feature type="region of interest" description="Disordered" evidence="1">
    <location>
        <begin position="19"/>
        <end position="39"/>
    </location>
</feature>
<gene>
    <name evidence="3" type="ORF">M569_15500</name>
</gene>
<proteinExistence type="predicted"/>
<dbReference type="SUPFAM" id="SSF51045">
    <property type="entry name" value="WW domain"/>
    <property type="match status" value="1"/>
</dbReference>
<dbReference type="Proteomes" id="UP000015453">
    <property type="component" value="Unassembled WGS sequence"/>
</dbReference>
<keyword evidence="4" id="KW-1185">Reference proteome</keyword>
<feature type="compositionally biased region" description="Low complexity" evidence="1">
    <location>
        <begin position="86"/>
        <end position="99"/>
    </location>
</feature>
<dbReference type="PANTHER" id="PTHR14791:SF29">
    <property type="entry name" value="PROTEIN KIBRA"/>
    <property type="match status" value="1"/>
</dbReference>
<reference evidence="3 4" key="1">
    <citation type="journal article" date="2013" name="BMC Genomics">
        <title>The miniature genome of a carnivorous plant Genlisea aurea contains a low number of genes and short non-coding sequences.</title>
        <authorList>
            <person name="Leushkin E.V."/>
            <person name="Sutormin R.A."/>
            <person name="Nabieva E.R."/>
            <person name="Penin A.A."/>
            <person name="Kondrashov A.S."/>
            <person name="Logacheva M.D."/>
        </authorList>
    </citation>
    <scope>NUCLEOTIDE SEQUENCE [LARGE SCALE GENOMIC DNA]</scope>
</reference>
<dbReference type="Pfam" id="PF24747">
    <property type="entry name" value="Zn-ribbon_GIR1"/>
    <property type="match status" value="1"/>
</dbReference>
<feature type="compositionally biased region" description="Low complexity" evidence="1">
    <location>
        <begin position="106"/>
        <end position="117"/>
    </location>
</feature>
<dbReference type="InterPro" id="IPR036020">
    <property type="entry name" value="WW_dom_sf"/>
</dbReference>
<name>S8BY15_9LAMI</name>
<evidence type="ECO:0000256" key="1">
    <source>
        <dbReference type="SAM" id="MobiDB-lite"/>
    </source>
</evidence>